<dbReference type="NCBIfam" id="NF004814">
    <property type="entry name" value="PRK06164.1"/>
    <property type="match status" value="1"/>
</dbReference>
<dbReference type="Pfam" id="PF00501">
    <property type="entry name" value="AMP-binding"/>
    <property type="match status" value="1"/>
</dbReference>
<evidence type="ECO:0000256" key="4">
    <source>
        <dbReference type="ARBA" id="ARBA00026121"/>
    </source>
</evidence>
<evidence type="ECO:0000256" key="5">
    <source>
        <dbReference type="ARBA" id="ARBA00039545"/>
    </source>
</evidence>
<evidence type="ECO:0000259" key="7">
    <source>
        <dbReference type="Pfam" id="PF00501"/>
    </source>
</evidence>
<dbReference type="GO" id="GO:0016020">
    <property type="term" value="C:membrane"/>
    <property type="evidence" value="ECO:0007669"/>
    <property type="project" value="UniProtKB-SubCell"/>
</dbReference>
<proteinExistence type="predicted"/>
<dbReference type="EC" id="6.2.1.3" evidence="4"/>
<protein>
    <recommendedName>
        <fullName evidence="5">Long-chain-fatty-acid--CoA ligase</fullName>
        <ecNumber evidence="4">6.2.1.3</ecNumber>
    </recommendedName>
    <alternativeName>
        <fullName evidence="6">Long-chain acyl-CoA synthetase</fullName>
    </alternativeName>
</protein>
<gene>
    <name evidence="9" type="ORF">R1CP_30445</name>
</gene>
<dbReference type="SUPFAM" id="SSF56801">
    <property type="entry name" value="Acetyl-CoA synthetase-like"/>
    <property type="match status" value="1"/>
</dbReference>
<dbReference type="InterPro" id="IPR025110">
    <property type="entry name" value="AMP-bd_C"/>
</dbReference>
<dbReference type="PANTHER" id="PTHR43767">
    <property type="entry name" value="LONG-CHAIN-FATTY-ACID--COA LIGASE"/>
    <property type="match status" value="1"/>
</dbReference>
<comment type="subcellular location">
    <subcellularLocation>
        <location evidence="1">Membrane</location>
        <topology evidence="1">Peripheral membrane protein</topology>
    </subcellularLocation>
</comment>
<dbReference type="PANTHER" id="PTHR43767:SF8">
    <property type="entry name" value="LONG-CHAIN-FATTY-ACID--COA LIGASE"/>
    <property type="match status" value="1"/>
</dbReference>
<evidence type="ECO:0000256" key="1">
    <source>
        <dbReference type="ARBA" id="ARBA00004170"/>
    </source>
</evidence>
<evidence type="ECO:0000259" key="8">
    <source>
        <dbReference type="Pfam" id="PF13193"/>
    </source>
</evidence>
<name>A0A1B1KDN9_RHOOP</name>
<dbReference type="Proteomes" id="UP000186108">
    <property type="component" value="Chromosome"/>
</dbReference>
<evidence type="ECO:0000256" key="3">
    <source>
        <dbReference type="ARBA" id="ARBA00022598"/>
    </source>
</evidence>
<dbReference type="Gene3D" id="3.40.50.12780">
    <property type="entry name" value="N-terminal domain of ligase-like"/>
    <property type="match status" value="1"/>
</dbReference>
<accession>A0A1B1KDN9</accession>
<dbReference type="EMBL" id="CP009111">
    <property type="protein sequence ID" value="ANS30716.1"/>
    <property type="molecule type" value="Genomic_DNA"/>
</dbReference>
<dbReference type="CDD" id="cd04433">
    <property type="entry name" value="AFD_class_I"/>
    <property type="match status" value="1"/>
</dbReference>
<dbReference type="InterPro" id="IPR050237">
    <property type="entry name" value="ATP-dep_AMP-bd_enzyme"/>
</dbReference>
<feature type="domain" description="AMP-dependent synthetase/ligase" evidence="7">
    <location>
        <begin position="27"/>
        <end position="416"/>
    </location>
</feature>
<dbReference type="InterPro" id="IPR045851">
    <property type="entry name" value="AMP-bd_C_sf"/>
</dbReference>
<evidence type="ECO:0000256" key="2">
    <source>
        <dbReference type="ARBA" id="ARBA00005005"/>
    </source>
</evidence>
<evidence type="ECO:0000313" key="9">
    <source>
        <dbReference type="EMBL" id="ANS30716.1"/>
    </source>
</evidence>
<keyword evidence="3" id="KW-0436">Ligase</keyword>
<dbReference type="AlphaFoldDB" id="A0A1B1KDN9"/>
<dbReference type="InterPro" id="IPR000873">
    <property type="entry name" value="AMP-dep_synth/lig_dom"/>
</dbReference>
<sequence>MTAHDTATRRDTLASLLDELVTADPGAAAALDVVDGEPIVTSRSELRARVDALKSELLRVGVRRGQCVAVLLPNWSDAIVWQLAASAVGAHVIGVNTRYNTHEIAHILTSARPAVVAVADHFHGLDLFGRLGEAQHSLDLPAPAVAVVRGPGTTGDAPDPARFDLGGGAWTAGSADTGTVQVPVTPDMATITAAGERAAPDDALAVAFTTSGSTGVPKLAAHRESAVVRHARADAVVLAVEPGDVTLCVLPVAGVFGYSTALATLAGGGTLLMEPVFDAAVTLARMESLKVTHVVGGDDLFTRLHDTWHAGNRADLSSLKRLGIADFLGRSHEVAAWVRDEFGAVTTGVFGSSEVFALMLLWEAADPESLRWNGGGRPVEPGIEVRIVDPLDDSVLPDGEQGELQVRGPNVVDAYLGNPDAAARAFTRDGWFRSGDLAVATGDGGYTYVCRMGDVLRLRGFLVDPAEIEHRLAEHDAVHLTKVVGITGTGGYTEAVAFVVPTDGASAGAAELRAWCAESLAAFKVPAAVHVIEEMPTTVGGNGAKIRAVELREWAQRWTDHERDFRSA</sequence>
<dbReference type="GO" id="GO:0004467">
    <property type="term" value="F:long-chain fatty acid-CoA ligase activity"/>
    <property type="evidence" value="ECO:0007669"/>
    <property type="project" value="UniProtKB-EC"/>
</dbReference>
<comment type="pathway">
    <text evidence="2">Lipid metabolism; fatty acid beta-oxidation.</text>
</comment>
<dbReference type="Pfam" id="PF13193">
    <property type="entry name" value="AMP-binding_C"/>
    <property type="match status" value="1"/>
</dbReference>
<reference evidence="9 10" key="1">
    <citation type="submission" date="2014-07" db="EMBL/GenBank/DDBJ databases">
        <authorList>
            <person name="Zhang J.E."/>
            <person name="Yang H."/>
            <person name="Guo J."/>
            <person name="Deng Z."/>
            <person name="Luo H."/>
            <person name="Luo M."/>
            <person name="Zhao B."/>
        </authorList>
    </citation>
    <scope>NUCLEOTIDE SEQUENCE [LARGE SCALE GENOMIC DNA]</scope>
    <source>
        <strain evidence="9 10">1CP</strain>
    </source>
</reference>
<organism evidence="9 10">
    <name type="scientific">Rhodococcus opacus</name>
    <name type="common">Nocardia opaca</name>
    <dbReference type="NCBI Taxonomy" id="37919"/>
    <lineage>
        <taxon>Bacteria</taxon>
        <taxon>Bacillati</taxon>
        <taxon>Actinomycetota</taxon>
        <taxon>Actinomycetes</taxon>
        <taxon>Mycobacteriales</taxon>
        <taxon>Nocardiaceae</taxon>
        <taxon>Rhodococcus</taxon>
    </lineage>
</organism>
<dbReference type="InterPro" id="IPR042099">
    <property type="entry name" value="ANL_N_sf"/>
</dbReference>
<evidence type="ECO:0000256" key="6">
    <source>
        <dbReference type="ARBA" id="ARBA00042773"/>
    </source>
</evidence>
<dbReference type="Gene3D" id="3.30.300.30">
    <property type="match status" value="1"/>
</dbReference>
<evidence type="ECO:0000313" key="10">
    <source>
        <dbReference type="Proteomes" id="UP000186108"/>
    </source>
</evidence>
<dbReference type="PATRIC" id="fig|37919.13.peg.6362"/>
<dbReference type="RefSeq" id="WP_065492269.1">
    <property type="nucleotide sequence ID" value="NZ_CP009111.1"/>
</dbReference>
<feature type="domain" description="AMP-binding enzyme C-terminal" evidence="8">
    <location>
        <begin position="467"/>
        <end position="539"/>
    </location>
</feature>